<sequence>MSWEDLAPGARPLVLDVVPDPASDEEAEQIRRSAWVGLADKGLGWPGQLNSWYTDLLHQFARPRTAIDLRFNLDRERSLRAMVTGSGEFVACGSVMDNQIRISEIGPTTMPEAAVELLPEHPPGHGDSITVPNDLLQYAAARAGKSYDAFAHQLELGGMPAGPARALAQTVSAERLRGGQFGATGWDHWGERNRAEHVVSVVDNIEGRYSVRAIGQYTTVAPADTERLVENLSELLISVN</sequence>
<keyword evidence="4" id="KW-0143">Chaperone</keyword>
<dbReference type="AlphaFoldDB" id="A0A7W7C7N6"/>
<comment type="similarity">
    <text evidence="2">Belongs to the EspG family.</text>
</comment>
<gene>
    <name evidence="5" type="ORF">HNR67_000881</name>
</gene>
<name>A0A7W7C7N6_9PSEU</name>
<accession>A0A7W7C7N6</accession>
<evidence type="ECO:0000313" key="6">
    <source>
        <dbReference type="Proteomes" id="UP000533598"/>
    </source>
</evidence>
<evidence type="ECO:0008006" key="7">
    <source>
        <dbReference type="Google" id="ProtNLM"/>
    </source>
</evidence>
<evidence type="ECO:0000256" key="3">
    <source>
        <dbReference type="ARBA" id="ARBA00022490"/>
    </source>
</evidence>
<proteinExistence type="inferred from homology"/>
<dbReference type="Pfam" id="PF14011">
    <property type="entry name" value="ESX-1_EspG"/>
    <property type="match status" value="1"/>
</dbReference>
<evidence type="ECO:0000256" key="2">
    <source>
        <dbReference type="ARBA" id="ARBA00006411"/>
    </source>
</evidence>
<dbReference type="Proteomes" id="UP000533598">
    <property type="component" value="Unassembled WGS sequence"/>
</dbReference>
<dbReference type="InterPro" id="IPR025734">
    <property type="entry name" value="EspG"/>
</dbReference>
<organism evidence="5 6">
    <name type="scientific">Crossiella cryophila</name>
    <dbReference type="NCBI Taxonomy" id="43355"/>
    <lineage>
        <taxon>Bacteria</taxon>
        <taxon>Bacillati</taxon>
        <taxon>Actinomycetota</taxon>
        <taxon>Actinomycetes</taxon>
        <taxon>Pseudonocardiales</taxon>
        <taxon>Pseudonocardiaceae</taxon>
        <taxon>Crossiella</taxon>
    </lineage>
</organism>
<keyword evidence="3" id="KW-0963">Cytoplasm</keyword>
<protein>
    <recommendedName>
        <fullName evidence="7">ESAT-6 protein secretion system EspG family protein</fullName>
    </recommendedName>
</protein>
<dbReference type="EMBL" id="JACHMH010000001">
    <property type="protein sequence ID" value="MBB4674763.1"/>
    <property type="molecule type" value="Genomic_DNA"/>
</dbReference>
<evidence type="ECO:0000256" key="1">
    <source>
        <dbReference type="ARBA" id="ARBA00004496"/>
    </source>
</evidence>
<evidence type="ECO:0000256" key="4">
    <source>
        <dbReference type="ARBA" id="ARBA00023186"/>
    </source>
</evidence>
<comment type="subcellular location">
    <subcellularLocation>
        <location evidence="1">Cytoplasm</location>
    </subcellularLocation>
</comment>
<evidence type="ECO:0000313" key="5">
    <source>
        <dbReference type="EMBL" id="MBB4674763.1"/>
    </source>
</evidence>
<reference evidence="5 6" key="1">
    <citation type="submission" date="2020-08" db="EMBL/GenBank/DDBJ databases">
        <title>Sequencing the genomes of 1000 actinobacteria strains.</title>
        <authorList>
            <person name="Klenk H.-P."/>
        </authorList>
    </citation>
    <scope>NUCLEOTIDE SEQUENCE [LARGE SCALE GENOMIC DNA]</scope>
    <source>
        <strain evidence="5 6">DSM 44230</strain>
    </source>
</reference>
<comment type="caution">
    <text evidence="5">The sequence shown here is derived from an EMBL/GenBank/DDBJ whole genome shotgun (WGS) entry which is preliminary data.</text>
</comment>
<keyword evidence="6" id="KW-1185">Reference proteome</keyword>